<dbReference type="PATRIC" id="fig|52689.4.peg.510"/>
<dbReference type="Proteomes" id="UP000036873">
    <property type="component" value="Unassembled WGS sequence"/>
</dbReference>
<dbReference type="Pfam" id="PF12654">
    <property type="entry name" value="DUF3786"/>
    <property type="match status" value="1"/>
</dbReference>
<feature type="domain" description="DUF3786" evidence="1">
    <location>
        <begin position="32"/>
        <end position="206"/>
    </location>
</feature>
<protein>
    <recommendedName>
        <fullName evidence="1">DUF3786 domain-containing protein</fullName>
    </recommendedName>
</protein>
<reference evidence="3" key="1">
    <citation type="submission" date="2015-07" db="EMBL/GenBank/DDBJ databases">
        <title>Draft genome sequence of Acetobacterium bakii DSM 8293, a potential psychrophilic chemical producer through syngas fermentation.</title>
        <authorList>
            <person name="Song Y."/>
            <person name="Hwang S."/>
            <person name="Cho B.-K."/>
        </authorList>
    </citation>
    <scope>NUCLEOTIDE SEQUENCE [LARGE SCALE GENOMIC DNA]</scope>
    <source>
        <strain evidence="3">DSM 8239</strain>
    </source>
</reference>
<dbReference type="OrthoDB" id="159408at2"/>
<gene>
    <name evidence="2" type="ORF">AKG39_07010</name>
</gene>
<dbReference type="InterPro" id="IPR024264">
    <property type="entry name" value="DUF3786"/>
</dbReference>
<dbReference type="AlphaFoldDB" id="A0A0L6U1J8"/>
<proteinExistence type="predicted"/>
<dbReference type="RefSeq" id="WP_050739667.1">
    <property type="nucleotide sequence ID" value="NZ_LGYO01000015.1"/>
</dbReference>
<accession>A0A0L6U1J8</accession>
<evidence type="ECO:0000259" key="1">
    <source>
        <dbReference type="Pfam" id="PF12654"/>
    </source>
</evidence>
<dbReference type="STRING" id="52689.AKG39_07010"/>
<comment type="caution">
    <text evidence="2">The sequence shown here is derived from an EMBL/GenBank/DDBJ whole genome shotgun (WGS) entry which is preliminary data.</text>
</comment>
<dbReference type="EMBL" id="LGYO01000015">
    <property type="protein sequence ID" value="KNZ42376.1"/>
    <property type="molecule type" value="Genomic_DNA"/>
</dbReference>
<organism evidence="2 3">
    <name type="scientific">Acetobacterium bakii</name>
    <dbReference type="NCBI Taxonomy" id="52689"/>
    <lineage>
        <taxon>Bacteria</taxon>
        <taxon>Bacillati</taxon>
        <taxon>Bacillota</taxon>
        <taxon>Clostridia</taxon>
        <taxon>Eubacteriales</taxon>
        <taxon>Eubacteriaceae</taxon>
        <taxon>Acetobacterium</taxon>
    </lineage>
</organism>
<evidence type="ECO:0000313" key="2">
    <source>
        <dbReference type="EMBL" id="KNZ42376.1"/>
    </source>
</evidence>
<keyword evidence="3" id="KW-1185">Reference proteome</keyword>
<name>A0A0L6U1J8_9FIRM</name>
<sequence>MENTLRDEVAIEEKRKDKIPYDHYKALLKDNDPQVVSKKTTCPYNQETHAFTVTVMGSPYMVTYPQGDVTDSAGEDFDNYKLKTMILRYLINAKGAAATGENISYRDVSGGNAYFACFEGRCLKRFAFTFNYNVDGLKKAMGILDAEPQTIGDMSWRFEVINNMFMTVILWVGDDEFPPEAQILFDANFPTAFSAEDMAVMGDIFIPALKELGKK</sequence>
<evidence type="ECO:0000313" key="3">
    <source>
        <dbReference type="Proteomes" id="UP000036873"/>
    </source>
</evidence>